<keyword evidence="3" id="KW-1185">Reference proteome</keyword>
<name>A0A7C9VC97_9HYPH</name>
<dbReference type="RefSeq" id="WP_165117908.1">
    <property type="nucleotide sequence ID" value="NZ_JAAKZG010000005.1"/>
</dbReference>
<evidence type="ECO:0000313" key="3">
    <source>
        <dbReference type="Proteomes" id="UP000481252"/>
    </source>
</evidence>
<comment type="caution">
    <text evidence="2">The sequence shown here is derived from an EMBL/GenBank/DDBJ whole genome shotgun (WGS) entry which is preliminary data.</text>
</comment>
<evidence type="ECO:0000256" key="1">
    <source>
        <dbReference type="SAM" id="Phobius"/>
    </source>
</evidence>
<feature type="transmembrane region" description="Helical" evidence="1">
    <location>
        <begin position="12"/>
        <end position="38"/>
    </location>
</feature>
<proteinExistence type="predicted"/>
<sequence length="166" mass="17442">MTSILLILGRLFVILVGFVGAALAASAFINILALGALGAPPGDPVASASLVFTIPFMALFVAYYAFFPAVIAITFTELLGKRDWLTHALCGGGVALTLVGILLSGTWQVDVNEGLEPYWLRLDDPRLVMLLLGAGLLGGIAYWLIAGNSAGSWRSERKTPPTSPAP</sequence>
<feature type="transmembrane region" description="Helical" evidence="1">
    <location>
        <begin position="127"/>
        <end position="145"/>
    </location>
</feature>
<keyword evidence="1" id="KW-1133">Transmembrane helix</keyword>
<feature type="transmembrane region" description="Helical" evidence="1">
    <location>
        <begin position="85"/>
        <end position="107"/>
    </location>
</feature>
<dbReference type="EMBL" id="JAAKZG010000005">
    <property type="protein sequence ID" value="NGN41949.1"/>
    <property type="molecule type" value="Genomic_DNA"/>
</dbReference>
<feature type="transmembrane region" description="Helical" evidence="1">
    <location>
        <begin position="50"/>
        <end position="73"/>
    </location>
</feature>
<gene>
    <name evidence="2" type="ORF">G6N74_12830</name>
</gene>
<accession>A0A7C9VC97</accession>
<dbReference type="AlphaFoldDB" id="A0A7C9VC97"/>
<keyword evidence="1" id="KW-0812">Transmembrane</keyword>
<dbReference type="Proteomes" id="UP000481252">
    <property type="component" value="Unassembled WGS sequence"/>
</dbReference>
<keyword evidence="1" id="KW-0472">Membrane</keyword>
<reference evidence="2 3" key="1">
    <citation type="submission" date="2020-02" db="EMBL/GenBank/DDBJ databases">
        <title>Genome sequence of the type strain CGMCC 1.15528 of Mesorhizobium zhangyense.</title>
        <authorList>
            <person name="Gao J."/>
            <person name="Sun J."/>
        </authorList>
    </citation>
    <scope>NUCLEOTIDE SEQUENCE [LARGE SCALE GENOMIC DNA]</scope>
    <source>
        <strain evidence="2 3">CGMCC 1.15528</strain>
    </source>
</reference>
<organism evidence="2 3">
    <name type="scientific">Mesorhizobium zhangyense</name>
    <dbReference type="NCBI Taxonomy" id="1776730"/>
    <lineage>
        <taxon>Bacteria</taxon>
        <taxon>Pseudomonadati</taxon>
        <taxon>Pseudomonadota</taxon>
        <taxon>Alphaproteobacteria</taxon>
        <taxon>Hyphomicrobiales</taxon>
        <taxon>Phyllobacteriaceae</taxon>
        <taxon>Mesorhizobium</taxon>
    </lineage>
</organism>
<evidence type="ECO:0000313" key="2">
    <source>
        <dbReference type="EMBL" id="NGN41949.1"/>
    </source>
</evidence>
<protein>
    <submittedName>
        <fullName evidence="2">Uncharacterized protein</fullName>
    </submittedName>
</protein>